<dbReference type="Gene3D" id="3.30.200.20">
    <property type="entry name" value="Phosphorylase Kinase, domain 1"/>
    <property type="match status" value="1"/>
</dbReference>
<dbReference type="PROSITE" id="PS00108">
    <property type="entry name" value="PROTEIN_KINASE_ST"/>
    <property type="match status" value="1"/>
</dbReference>
<feature type="compositionally biased region" description="Basic residues" evidence="7">
    <location>
        <begin position="935"/>
        <end position="945"/>
    </location>
</feature>
<dbReference type="Gene3D" id="1.25.40.10">
    <property type="entry name" value="Tetratricopeptide repeat domain"/>
    <property type="match status" value="2"/>
</dbReference>
<dbReference type="CDD" id="cd14014">
    <property type="entry name" value="STKc_PknB_like"/>
    <property type="match status" value="1"/>
</dbReference>
<feature type="region of interest" description="Disordered" evidence="7">
    <location>
        <begin position="919"/>
        <end position="945"/>
    </location>
</feature>
<dbReference type="PANTHER" id="PTHR43289:SF34">
    <property type="entry name" value="SERINE_THREONINE-PROTEIN KINASE YBDM-RELATED"/>
    <property type="match status" value="1"/>
</dbReference>
<dbReference type="PANTHER" id="PTHR43289">
    <property type="entry name" value="MITOGEN-ACTIVATED PROTEIN KINASE KINASE KINASE 20-RELATED"/>
    <property type="match status" value="1"/>
</dbReference>
<name>A0ABX7P6R2_9BACT</name>
<sequence length="945" mass="103215">MAPPPLDEQSPESPAQPRRRNTGRSEVWEDAAEPQTTPVVPAERPQPRRSTAPEAERPLVRGTTVERYVLLKPIGQGGMGVVYAAYDPDLDRKVALKLLHAGLSGPLENGRARLLREAQAMARVSHPNVIAVHDVGTHGDQVFVAMELIQGQNLHDWVKQGGHSWRDVVRVFLEAGRGLAAAHQVGLIHRDFKPANVLMGPGSRVYVTDFGLARLAAEHVDEDALEAGEGDTREDPNGPGLAADLTAAGAVVGTPQYMPPEQYVAQGADARSDQFSFCASLYWALYGRRPFEHRHVQRIAATALQQSGTLSGEVLRGAQPGTVIREPPKDARVPAWVRRVVLRGLSLHPEDRFASMDALLEALSQHTRQSRWRMALLGVGTAALAALGFGVYVHHRAELCTGSESLVASTWGPAARQKLEAAFAATGRPFAKESAERVTRMLDGYARDWARQHTTVCEDTRVRGAQTEELMSLRMVCLERRRKDLGALVGQLTEADGKVVERAVDATAALPSLSQCGDVEALTEQTPRPANPRLRASIDQLDARLAEVKALFDAGRYPKALEEAKRLQPGVDAAEWLPLQAELRNHLGWLQVQMGDADAGLRELEKALDAAEASRSDRMRLEILIRLIFAQANHGQTGQAERWGEVAQALLTRLGGEPLLAMDLMGNLGNICLMQGRYPQARDFFEKARALQEDTLGSEHPKRAKVSFSLGLVALRQGESSRAIQFLTEALQQTEAAKGADHPEMGNRHAMLATALRESGDAARALTHAQAALEVRKAALGPEHPLVADALDEVGMCLIDLKRHDEALATFQRAVELKRNALGEEDSDLSYSYDGIGQVLLAQGRAADAIEPLRKALAYEEAEPEALAQTGFALARALWQTGTELANSRAEAVRARERFAELQKTARVTEIDLWLEQARDDAQTPTPEAPSKRVAALKKKRVRGR</sequence>
<evidence type="ECO:0000313" key="10">
    <source>
        <dbReference type="Proteomes" id="UP000662747"/>
    </source>
</evidence>
<evidence type="ECO:0000313" key="9">
    <source>
        <dbReference type="EMBL" id="QSQ26164.1"/>
    </source>
</evidence>
<evidence type="ECO:0000256" key="7">
    <source>
        <dbReference type="SAM" id="MobiDB-lite"/>
    </source>
</evidence>
<proteinExistence type="predicted"/>
<dbReference type="Gene3D" id="1.10.510.10">
    <property type="entry name" value="Transferase(Phosphotransferase) domain 1"/>
    <property type="match status" value="1"/>
</dbReference>
<evidence type="ECO:0000256" key="3">
    <source>
        <dbReference type="ARBA" id="ARBA00022777"/>
    </source>
</evidence>
<dbReference type="PROSITE" id="PS00107">
    <property type="entry name" value="PROTEIN_KINASE_ATP"/>
    <property type="match status" value="1"/>
</dbReference>
<dbReference type="InterPro" id="IPR011009">
    <property type="entry name" value="Kinase-like_dom_sf"/>
</dbReference>
<feature type="binding site" evidence="6">
    <location>
        <position position="97"/>
    </location>
    <ligand>
        <name>ATP</name>
        <dbReference type="ChEBI" id="CHEBI:30616"/>
    </ligand>
</feature>
<dbReference type="InterPro" id="IPR000719">
    <property type="entry name" value="Prot_kinase_dom"/>
</dbReference>
<evidence type="ECO:0000256" key="4">
    <source>
        <dbReference type="ARBA" id="ARBA00022840"/>
    </source>
</evidence>
<evidence type="ECO:0000256" key="6">
    <source>
        <dbReference type="PROSITE-ProRule" id="PRU10141"/>
    </source>
</evidence>
<dbReference type="SUPFAM" id="SSF48452">
    <property type="entry name" value="TPR-like"/>
    <property type="match status" value="2"/>
</dbReference>
<accession>A0ABX7P6R2</accession>
<keyword evidence="5" id="KW-0802">TPR repeat</keyword>
<keyword evidence="4 6" id="KW-0067">ATP-binding</keyword>
<evidence type="ECO:0000256" key="2">
    <source>
        <dbReference type="ARBA" id="ARBA00022741"/>
    </source>
</evidence>
<dbReference type="SUPFAM" id="SSF56112">
    <property type="entry name" value="Protein kinase-like (PK-like)"/>
    <property type="match status" value="1"/>
</dbReference>
<dbReference type="SMART" id="SM00028">
    <property type="entry name" value="TPR"/>
    <property type="match status" value="6"/>
</dbReference>
<dbReference type="RefSeq" id="WP_206727714.1">
    <property type="nucleotide sequence ID" value="NZ_CP071090.1"/>
</dbReference>
<evidence type="ECO:0000259" key="8">
    <source>
        <dbReference type="PROSITE" id="PS50011"/>
    </source>
</evidence>
<keyword evidence="2 6" id="KW-0547">Nucleotide-binding</keyword>
<keyword evidence="10" id="KW-1185">Reference proteome</keyword>
<dbReference type="Pfam" id="PF00069">
    <property type="entry name" value="Pkinase"/>
    <property type="match status" value="1"/>
</dbReference>
<dbReference type="Proteomes" id="UP000662747">
    <property type="component" value="Chromosome"/>
</dbReference>
<dbReference type="InterPro" id="IPR008271">
    <property type="entry name" value="Ser/Thr_kinase_AS"/>
</dbReference>
<dbReference type="PROSITE" id="PS50005">
    <property type="entry name" value="TPR"/>
    <property type="match status" value="2"/>
</dbReference>
<protein>
    <submittedName>
        <fullName evidence="9">Tetratricopeptide repeat protein</fullName>
    </submittedName>
</protein>
<dbReference type="PROSITE" id="PS50011">
    <property type="entry name" value="PROTEIN_KINASE_DOM"/>
    <property type="match status" value="1"/>
</dbReference>
<organism evidence="9 10">
    <name type="scientific">Pyxidicoccus parkwayensis</name>
    <dbReference type="NCBI Taxonomy" id="2813578"/>
    <lineage>
        <taxon>Bacteria</taxon>
        <taxon>Pseudomonadati</taxon>
        <taxon>Myxococcota</taxon>
        <taxon>Myxococcia</taxon>
        <taxon>Myxococcales</taxon>
        <taxon>Cystobacterineae</taxon>
        <taxon>Myxococcaceae</taxon>
        <taxon>Pyxidicoccus</taxon>
    </lineage>
</organism>
<dbReference type="InterPro" id="IPR011990">
    <property type="entry name" value="TPR-like_helical_dom_sf"/>
</dbReference>
<dbReference type="InterPro" id="IPR017441">
    <property type="entry name" value="Protein_kinase_ATP_BS"/>
</dbReference>
<feature type="region of interest" description="Disordered" evidence="7">
    <location>
        <begin position="1"/>
        <end position="59"/>
    </location>
</feature>
<evidence type="ECO:0000256" key="5">
    <source>
        <dbReference type="PROSITE-ProRule" id="PRU00339"/>
    </source>
</evidence>
<dbReference type="InterPro" id="IPR019734">
    <property type="entry name" value="TPR_rpt"/>
</dbReference>
<gene>
    <name evidence="9" type="ORF">JY651_15050</name>
</gene>
<feature type="repeat" description="TPR" evidence="5">
    <location>
        <begin position="788"/>
        <end position="821"/>
    </location>
</feature>
<dbReference type="Pfam" id="PF13424">
    <property type="entry name" value="TPR_12"/>
    <property type="match status" value="2"/>
</dbReference>
<keyword evidence="1" id="KW-0808">Transferase</keyword>
<evidence type="ECO:0000256" key="1">
    <source>
        <dbReference type="ARBA" id="ARBA00022679"/>
    </source>
</evidence>
<dbReference type="EMBL" id="CP071090">
    <property type="protein sequence ID" value="QSQ26164.1"/>
    <property type="molecule type" value="Genomic_DNA"/>
</dbReference>
<reference evidence="9 10" key="1">
    <citation type="submission" date="2021-02" db="EMBL/GenBank/DDBJ databases">
        <title>De Novo genome assembly of isolated myxobacteria.</title>
        <authorList>
            <person name="Stevens D.C."/>
        </authorList>
    </citation>
    <scope>NUCLEOTIDE SEQUENCE [LARGE SCALE GENOMIC DNA]</scope>
    <source>
        <strain evidence="10">SCPEA02</strain>
    </source>
</reference>
<keyword evidence="3" id="KW-0418">Kinase</keyword>
<feature type="domain" description="Protein kinase" evidence="8">
    <location>
        <begin position="68"/>
        <end position="369"/>
    </location>
</feature>
<feature type="repeat" description="TPR" evidence="5">
    <location>
        <begin position="662"/>
        <end position="695"/>
    </location>
</feature>